<proteinExistence type="predicted"/>
<name>A0A6J6X467_9ZZZZ</name>
<dbReference type="InterPro" id="IPR012340">
    <property type="entry name" value="NA-bd_OB-fold"/>
</dbReference>
<dbReference type="InterPro" id="IPR004365">
    <property type="entry name" value="NA-bd_OB_tRNA"/>
</dbReference>
<dbReference type="GO" id="GO:0003676">
    <property type="term" value="F:nucleic acid binding"/>
    <property type="evidence" value="ECO:0007669"/>
    <property type="project" value="InterPro"/>
</dbReference>
<gene>
    <name evidence="2" type="ORF">UFOPK2958_01299</name>
</gene>
<feature type="domain" description="OB" evidence="1">
    <location>
        <begin position="128"/>
        <end position="199"/>
    </location>
</feature>
<dbReference type="CDD" id="cd04488">
    <property type="entry name" value="RecG_wedge_OBF"/>
    <property type="match status" value="1"/>
</dbReference>
<accession>A0A6J6X467</accession>
<evidence type="ECO:0000313" key="2">
    <source>
        <dbReference type="EMBL" id="CAB4792150.1"/>
    </source>
</evidence>
<dbReference type="Gene3D" id="2.40.50.140">
    <property type="entry name" value="Nucleic acid-binding proteins"/>
    <property type="match status" value="1"/>
</dbReference>
<protein>
    <submittedName>
        <fullName evidence="2">Unannotated protein</fullName>
    </submittedName>
</protein>
<sequence length="208" mass="22595">MECEDRRVDRAALEVVSDMVRDPKVFAMVILPRRGFTSRIQRLLHDRTADTIASAVMHVPRTAATIVPYRMKTVAPTAQSVDAPSADVVVRGGHREESHLEADEILDTRRSEAHAGEIGAVTLRQKAKLAGRVKSITVEKSATGQSMSCLLSDATGSIKLVFQGRDLVPGLERGVRLLVSGTVTSFNREAVIMNPEYEIVAGASSDED</sequence>
<organism evidence="2">
    <name type="scientific">freshwater metagenome</name>
    <dbReference type="NCBI Taxonomy" id="449393"/>
    <lineage>
        <taxon>unclassified sequences</taxon>
        <taxon>metagenomes</taxon>
        <taxon>ecological metagenomes</taxon>
    </lineage>
</organism>
<reference evidence="2" key="1">
    <citation type="submission" date="2020-05" db="EMBL/GenBank/DDBJ databases">
        <authorList>
            <person name="Chiriac C."/>
            <person name="Salcher M."/>
            <person name="Ghai R."/>
            <person name="Kavagutti S V."/>
        </authorList>
    </citation>
    <scope>NUCLEOTIDE SEQUENCE</scope>
</reference>
<dbReference type="EMBL" id="CAFAAB010000182">
    <property type="protein sequence ID" value="CAB4792150.1"/>
    <property type="molecule type" value="Genomic_DNA"/>
</dbReference>
<evidence type="ECO:0000259" key="1">
    <source>
        <dbReference type="Pfam" id="PF01336"/>
    </source>
</evidence>
<dbReference type="Pfam" id="PF01336">
    <property type="entry name" value="tRNA_anti-codon"/>
    <property type="match status" value="1"/>
</dbReference>
<dbReference type="AlphaFoldDB" id="A0A6J6X467"/>